<keyword evidence="5" id="KW-0997">Cell inner membrane</keyword>
<keyword evidence="7" id="KW-1133">Transmembrane helix</keyword>
<keyword evidence="6" id="KW-0812">Transmembrane</keyword>
<dbReference type="InterPro" id="IPR011990">
    <property type="entry name" value="TPR-like_helical_dom_sf"/>
</dbReference>
<feature type="domain" description="HemY N-terminal" evidence="11">
    <location>
        <begin position="29"/>
        <end position="136"/>
    </location>
</feature>
<protein>
    <submittedName>
        <fullName evidence="12">Putative hemY protein</fullName>
    </submittedName>
</protein>
<evidence type="ECO:0000256" key="1">
    <source>
        <dbReference type="ARBA" id="ARBA00002962"/>
    </source>
</evidence>
<dbReference type="HOGENOM" id="CLU_615009_0_0_6"/>
<accession>G9ZI88</accession>
<evidence type="ECO:0000256" key="9">
    <source>
        <dbReference type="ARBA" id="ARBA00023244"/>
    </source>
</evidence>
<comment type="subcellular location">
    <subcellularLocation>
        <location evidence="2">Cell inner membrane</location>
        <topology evidence="2">Multi-pass membrane protein</topology>
    </subcellularLocation>
</comment>
<evidence type="ECO:0000259" key="11">
    <source>
        <dbReference type="Pfam" id="PF07219"/>
    </source>
</evidence>
<dbReference type="STRING" id="797473.HMPREF9080_02498"/>
<dbReference type="Pfam" id="PF07219">
    <property type="entry name" value="HemY_N"/>
    <property type="match status" value="1"/>
</dbReference>
<evidence type="ECO:0000313" key="13">
    <source>
        <dbReference type="Proteomes" id="UP000004750"/>
    </source>
</evidence>
<evidence type="ECO:0000256" key="4">
    <source>
        <dbReference type="ARBA" id="ARBA00022475"/>
    </source>
</evidence>
<evidence type="ECO:0000313" key="12">
    <source>
        <dbReference type="EMBL" id="EHM52124.1"/>
    </source>
</evidence>
<dbReference type="EMBL" id="AGCM01000146">
    <property type="protein sequence ID" value="EHM52124.1"/>
    <property type="molecule type" value="Genomic_DNA"/>
</dbReference>
<dbReference type="UniPathway" id="UPA00252"/>
<name>G9ZI88_9GAMM</name>
<dbReference type="Gene3D" id="1.25.40.10">
    <property type="entry name" value="Tetratricopeptide repeat domain"/>
    <property type="match status" value="2"/>
</dbReference>
<gene>
    <name evidence="12" type="ORF">HMPREF9080_02498</name>
</gene>
<keyword evidence="8" id="KW-0472">Membrane</keyword>
<comment type="caution">
    <text evidence="12">The sequence shown here is derived from an EMBL/GenBank/DDBJ whole genome shotgun (WGS) entry which is preliminary data.</text>
</comment>
<dbReference type="SUPFAM" id="SSF48452">
    <property type="entry name" value="TPR-like"/>
    <property type="match status" value="1"/>
</dbReference>
<organism evidence="12 13">
    <name type="scientific">Cardiobacterium valvarum F0432</name>
    <dbReference type="NCBI Taxonomy" id="797473"/>
    <lineage>
        <taxon>Bacteria</taxon>
        <taxon>Pseudomonadati</taxon>
        <taxon>Pseudomonadota</taxon>
        <taxon>Gammaproteobacteria</taxon>
        <taxon>Cardiobacteriales</taxon>
        <taxon>Cardiobacteriaceae</taxon>
        <taxon>Cardiobacterium</taxon>
    </lineage>
</organism>
<dbReference type="Proteomes" id="UP000004750">
    <property type="component" value="Unassembled WGS sequence"/>
</dbReference>
<reference evidence="12 13" key="1">
    <citation type="submission" date="2011-08" db="EMBL/GenBank/DDBJ databases">
        <authorList>
            <person name="Weinstock G."/>
            <person name="Sodergren E."/>
            <person name="Clifton S."/>
            <person name="Fulton L."/>
            <person name="Fulton B."/>
            <person name="Courtney L."/>
            <person name="Fronick C."/>
            <person name="Harrison M."/>
            <person name="Strong C."/>
            <person name="Farmer C."/>
            <person name="Delahaunty K."/>
            <person name="Markovic C."/>
            <person name="Hall O."/>
            <person name="Minx P."/>
            <person name="Tomlinson C."/>
            <person name="Mitreva M."/>
            <person name="Hou S."/>
            <person name="Chen J."/>
            <person name="Wollam A."/>
            <person name="Pepin K.H."/>
            <person name="Johnson M."/>
            <person name="Bhonagiri V."/>
            <person name="Zhang X."/>
            <person name="Suruliraj S."/>
            <person name="Warren W."/>
            <person name="Chinwalla A."/>
            <person name="Mardis E.R."/>
            <person name="Wilson R.K."/>
        </authorList>
    </citation>
    <scope>NUCLEOTIDE SEQUENCE [LARGE SCALE GENOMIC DNA]</scope>
    <source>
        <strain evidence="12 13">F0432</strain>
    </source>
</reference>
<feature type="region of interest" description="Disordered" evidence="10">
    <location>
        <begin position="400"/>
        <end position="444"/>
    </location>
</feature>
<comment type="pathway">
    <text evidence="3">Porphyrin-containing compound metabolism; protoheme biosynthesis.</text>
</comment>
<dbReference type="InterPro" id="IPR010817">
    <property type="entry name" value="HemY_N"/>
</dbReference>
<sequence length="444" mass="49546">MVRIILILLVLCLCGVAGYAVNLLPQQRVYVFAAGYYVETSLIVWLILSLIASGLIFYCLRLLCVLWHSPQILSRSSSVRRRHKAERLLKSGLAAMLSGHYGRAERDLEHGGRLMTALGQDAVIYYENAAIAADRQNAKDRRDHYLLRAREGARQQQSNLTRLTEAEIHVQNGAYEQALKLLEQLHNEEPRNSKIIALLDQTYAGQQAWDKAWSNLSALRPQLDTAAYDSRRKTYAQGILHDGAKGNIQALEAAWKRLPSDLRRDKALILQYAGALAANDHPEEAEKLLAGEIRQSQDLELIQAYSQLRRADFRAQLEHMKQWESKHANDAIFLYAKALIAYKAKDLDTALQAIEEAVKRGQAPEAFALYAQILDAKNRPEAALLAYRQSVAPAHPEQALEGDLLPAAPTPPAVELNKENKETVEPPAVADQSGDGKPNEENKA</sequence>
<dbReference type="GO" id="GO:0005886">
    <property type="term" value="C:plasma membrane"/>
    <property type="evidence" value="ECO:0007669"/>
    <property type="project" value="UniProtKB-SubCell"/>
</dbReference>
<dbReference type="GO" id="GO:0006779">
    <property type="term" value="P:porphyrin-containing compound biosynthetic process"/>
    <property type="evidence" value="ECO:0007669"/>
    <property type="project" value="UniProtKB-KW"/>
</dbReference>
<dbReference type="AlphaFoldDB" id="G9ZI88"/>
<evidence type="ECO:0000256" key="7">
    <source>
        <dbReference type="ARBA" id="ARBA00022989"/>
    </source>
</evidence>
<dbReference type="NCBIfam" id="TIGR00540">
    <property type="entry name" value="TPR_hemY_coli"/>
    <property type="match status" value="1"/>
</dbReference>
<dbReference type="RefSeq" id="WP_006986491.1">
    <property type="nucleotide sequence ID" value="NZ_JH417956.1"/>
</dbReference>
<keyword evidence="9" id="KW-0627">Porphyrin biosynthesis</keyword>
<evidence type="ECO:0000256" key="10">
    <source>
        <dbReference type="SAM" id="MobiDB-lite"/>
    </source>
</evidence>
<proteinExistence type="predicted"/>
<evidence type="ECO:0000256" key="8">
    <source>
        <dbReference type="ARBA" id="ARBA00023136"/>
    </source>
</evidence>
<dbReference type="GO" id="GO:0042168">
    <property type="term" value="P:heme metabolic process"/>
    <property type="evidence" value="ECO:0007669"/>
    <property type="project" value="InterPro"/>
</dbReference>
<evidence type="ECO:0000256" key="2">
    <source>
        <dbReference type="ARBA" id="ARBA00004429"/>
    </source>
</evidence>
<comment type="function">
    <text evidence="1">Involved in a late step of protoheme IX synthesis.</text>
</comment>
<evidence type="ECO:0000256" key="5">
    <source>
        <dbReference type="ARBA" id="ARBA00022519"/>
    </source>
</evidence>
<evidence type="ECO:0000256" key="3">
    <source>
        <dbReference type="ARBA" id="ARBA00004744"/>
    </source>
</evidence>
<dbReference type="InterPro" id="IPR005254">
    <property type="entry name" value="Heme_biosyn_assoc_TPR_pro"/>
</dbReference>
<keyword evidence="4" id="KW-1003">Cell membrane</keyword>
<evidence type="ECO:0000256" key="6">
    <source>
        <dbReference type="ARBA" id="ARBA00022692"/>
    </source>
</evidence>